<dbReference type="GO" id="GO:0005886">
    <property type="term" value="C:plasma membrane"/>
    <property type="evidence" value="ECO:0007669"/>
    <property type="project" value="UniProtKB-SubCell"/>
</dbReference>
<keyword evidence="2 7" id="KW-0813">Transport</keyword>
<dbReference type="Pfam" id="PF12911">
    <property type="entry name" value="OppC_N"/>
    <property type="match status" value="1"/>
</dbReference>
<comment type="subcellular location">
    <subcellularLocation>
        <location evidence="1 7">Cell membrane</location>
        <topology evidence="1 7">Multi-pass membrane protein</topology>
    </subcellularLocation>
</comment>
<evidence type="ECO:0000256" key="7">
    <source>
        <dbReference type="RuleBase" id="RU363032"/>
    </source>
</evidence>
<keyword evidence="6 7" id="KW-0472">Membrane</keyword>
<evidence type="ECO:0000256" key="4">
    <source>
        <dbReference type="ARBA" id="ARBA00022692"/>
    </source>
</evidence>
<evidence type="ECO:0000256" key="2">
    <source>
        <dbReference type="ARBA" id="ARBA00022448"/>
    </source>
</evidence>
<comment type="caution">
    <text evidence="9">The sequence shown here is derived from an EMBL/GenBank/DDBJ whole genome shotgun (WGS) entry which is preliminary data.</text>
</comment>
<feature type="transmembrane region" description="Helical" evidence="7">
    <location>
        <begin position="259"/>
        <end position="281"/>
    </location>
</feature>
<evidence type="ECO:0000256" key="6">
    <source>
        <dbReference type="ARBA" id="ARBA00023136"/>
    </source>
</evidence>
<dbReference type="InterPro" id="IPR000515">
    <property type="entry name" value="MetI-like"/>
</dbReference>
<feature type="transmembrane region" description="Helical" evidence="7">
    <location>
        <begin position="32"/>
        <end position="51"/>
    </location>
</feature>
<dbReference type="Proteomes" id="UP000450917">
    <property type="component" value="Unassembled WGS sequence"/>
</dbReference>
<dbReference type="InterPro" id="IPR050366">
    <property type="entry name" value="BP-dependent_transpt_permease"/>
</dbReference>
<evidence type="ECO:0000256" key="5">
    <source>
        <dbReference type="ARBA" id="ARBA00022989"/>
    </source>
</evidence>
<feature type="transmembrane region" description="Helical" evidence="7">
    <location>
        <begin position="127"/>
        <end position="150"/>
    </location>
</feature>
<dbReference type="RefSeq" id="WP_127609865.1">
    <property type="nucleotide sequence ID" value="NZ_JARTHJ010000065.1"/>
</dbReference>
<dbReference type="EMBL" id="WNZX01000017">
    <property type="protein sequence ID" value="MUG72766.1"/>
    <property type="molecule type" value="Genomic_DNA"/>
</dbReference>
<organism evidence="9 10">
    <name type="scientific">Paenibacillus validus</name>
    <dbReference type="NCBI Taxonomy" id="44253"/>
    <lineage>
        <taxon>Bacteria</taxon>
        <taxon>Bacillati</taxon>
        <taxon>Bacillota</taxon>
        <taxon>Bacilli</taxon>
        <taxon>Bacillales</taxon>
        <taxon>Paenibacillaceae</taxon>
        <taxon>Paenibacillus</taxon>
    </lineage>
</organism>
<keyword evidence="10" id="KW-1185">Reference proteome</keyword>
<dbReference type="CDD" id="cd06261">
    <property type="entry name" value="TM_PBP2"/>
    <property type="match status" value="1"/>
</dbReference>
<proteinExistence type="inferred from homology"/>
<dbReference type="PANTHER" id="PTHR43386:SF25">
    <property type="entry name" value="PEPTIDE ABC TRANSPORTER PERMEASE PROTEIN"/>
    <property type="match status" value="1"/>
</dbReference>
<dbReference type="InterPro" id="IPR035906">
    <property type="entry name" value="MetI-like_sf"/>
</dbReference>
<dbReference type="PANTHER" id="PTHR43386">
    <property type="entry name" value="OLIGOPEPTIDE TRANSPORT SYSTEM PERMEASE PROTEIN APPC"/>
    <property type="match status" value="1"/>
</dbReference>
<accession>A0A7X2ZEN6</accession>
<reference evidence="9 10" key="1">
    <citation type="submission" date="2019-11" db="EMBL/GenBank/DDBJ databases">
        <title>Draft genome sequences of five Paenibacillus species of dairy origin.</title>
        <authorList>
            <person name="Olajide A.M."/>
            <person name="Chen S."/>
            <person name="Lapointe G."/>
        </authorList>
    </citation>
    <scope>NUCLEOTIDE SEQUENCE [LARGE SCALE GENOMIC DNA]</scope>
    <source>
        <strain evidence="9 10">2CS3</strain>
    </source>
</reference>
<feature type="domain" description="ABC transmembrane type-1" evidence="8">
    <location>
        <begin position="96"/>
        <end position="282"/>
    </location>
</feature>
<evidence type="ECO:0000256" key="3">
    <source>
        <dbReference type="ARBA" id="ARBA00022475"/>
    </source>
</evidence>
<feature type="transmembrane region" description="Helical" evidence="7">
    <location>
        <begin position="156"/>
        <end position="175"/>
    </location>
</feature>
<comment type="similarity">
    <text evidence="7">Belongs to the binding-protein-dependent transport system permease family.</text>
</comment>
<evidence type="ECO:0000313" key="10">
    <source>
        <dbReference type="Proteomes" id="UP000450917"/>
    </source>
</evidence>
<sequence>MRNREAWIPTTLNPKLDVNQAWRRIRQDKQTLAGILIVLAAILISLLAPWISPYDPNAGDGALRLSPPGTPGHLLGLDDQGRDILSRLIWGSRYSLLAALLPITIAFVISIWLGLTAGFVQGRIGELIMRILDVLFAFPMILFAIAIAAILGPGVMTILVTITVALIPYMSRVVFASVKEEKGKEYIEAARMLGASTTSILFRELLPNVISPLIVYATTLVGSMIVFSSGLSFLGLGIQPPDSDWGRMTGDGMKVLTQGAPHVATIPGLLIMLVSLGFNWLGDGLRDWLDPYKRMK</sequence>
<dbReference type="AlphaFoldDB" id="A0A7X2ZEN6"/>
<keyword evidence="4 7" id="KW-0812">Transmembrane</keyword>
<dbReference type="GO" id="GO:0055085">
    <property type="term" value="P:transmembrane transport"/>
    <property type="evidence" value="ECO:0007669"/>
    <property type="project" value="InterPro"/>
</dbReference>
<feature type="transmembrane region" description="Helical" evidence="7">
    <location>
        <begin position="94"/>
        <end position="115"/>
    </location>
</feature>
<dbReference type="SUPFAM" id="SSF161098">
    <property type="entry name" value="MetI-like"/>
    <property type="match status" value="1"/>
</dbReference>
<evidence type="ECO:0000256" key="1">
    <source>
        <dbReference type="ARBA" id="ARBA00004651"/>
    </source>
</evidence>
<evidence type="ECO:0000313" key="9">
    <source>
        <dbReference type="EMBL" id="MUG72766.1"/>
    </source>
</evidence>
<keyword evidence="3" id="KW-1003">Cell membrane</keyword>
<dbReference type="InterPro" id="IPR025966">
    <property type="entry name" value="OppC_N"/>
</dbReference>
<dbReference type="Pfam" id="PF00528">
    <property type="entry name" value="BPD_transp_1"/>
    <property type="match status" value="1"/>
</dbReference>
<name>A0A7X2ZEN6_9BACL</name>
<evidence type="ECO:0000259" key="8">
    <source>
        <dbReference type="PROSITE" id="PS50928"/>
    </source>
</evidence>
<protein>
    <submittedName>
        <fullName evidence="9">ABC transporter permease subunit</fullName>
    </submittedName>
</protein>
<dbReference type="PROSITE" id="PS50928">
    <property type="entry name" value="ABC_TM1"/>
    <property type="match status" value="1"/>
</dbReference>
<keyword evidence="5 7" id="KW-1133">Transmembrane helix</keyword>
<feature type="transmembrane region" description="Helical" evidence="7">
    <location>
        <begin position="213"/>
        <end position="239"/>
    </location>
</feature>
<gene>
    <name evidence="9" type="ORF">GNP93_19055</name>
</gene>
<dbReference type="Gene3D" id="1.10.3720.10">
    <property type="entry name" value="MetI-like"/>
    <property type="match status" value="1"/>
</dbReference>